<sequence>MRSFGTHPTAAHAAWLPVAVGGLQFVTPAFGYTALDGAAALAAVNPLWAGMEVETVVVPDTAPPERQKAGRDDAFVCGEGVRGVVPMVKGGGGQRYLVLYRVVDMKL</sequence>
<dbReference type="Proteomes" id="UP000798662">
    <property type="component" value="Chromosome 1"/>
</dbReference>
<proteinExistence type="predicted"/>
<reference evidence="1" key="1">
    <citation type="submission" date="2019-11" db="EMBL/GenBank/DDBJ databases">
        <title>Nori genome reveals adaptations in red seaweeds to the harsh intertidal environment.</title>
        <authorList>
            <person name="Wang D."/>
            <person name="Mao Y."/>
        </authorList>
    </citation>
    <scope>NUCLEOTIDE SEQUENCE</scope>
    <source>
        <tissue evidence="1">Gametophyte</tissue>
    </source>
</reference>
<evidence type="ECO:0000313" key="1">
    <source>
        <dbReference type="EMBL" id="KAK1857490.1"/>
    </source>
</evidence>
<accession>A0ACC3BHY3</accession>
<dbReference type="EMBL" id="CM020618">
    <property type="protein sequence ID" value="KAK1857490.1"/>
    <property type="molecule type" value="Genomic_DNA"/>
</dbReference>
<evidence type="ECO:0000313" key="2">
    <source>
        <dbReference type="Proteomes" id="UP000798662"/>
    </source>
</evidence>
<organism evidence="1 2">
    <name type="scientific">Pyropia yezoensis</name>
    <name type="common">Susabi-nori</name>
    <name type="synonym">Porphyra yezoensis</name>
    <dbReference type="NCBI Taxonomy" id="2788"/>
    <lineage>
        <taxon>Eukaryota</taxon>
        <taxon>Rhodophyta</taxon>
        <taxon>Bangiophyceae</taxon>
        <taxon>Bangiales</taxon>
        <taxon>Bangiaceae</taxon>
        <taxon>Pyropia</taxon>
    </lineage>
</organism>
<protein>
    <submittedName>
        <fullName evidence="1">Uncharacterized protein</fullName>
    </submittedName>
</protein>
<name>A0ACC3BHY3_PYRYE</name>
<keyword evidence="2" id="KW-1185">Reference proteome</keyword>
<gene>
    <name evidence="1" type="ORF">I4F81_000107</name>
</gene>
<comment type="caution">
    <text evidence="1">The sequence shown here is derived from an EMBL/GenBank/DDBJ whole genome shotgun (WGS) entry which is preliminary data.</text>
</comment>